<keyword evidence="5" id="KW-0472">Membrane</keyword>
<evidence type="ECO:0000256" key="5">
    <source>
        <dbReference type="SAM" id="Phobius"/>
    </source>
</evidence>
<keyword evidence="1 4" id="KW-0719">Serine esterase</keyword>
<name>A0A8K0XAC5_9PEZI</name>
<keyword evidence="4" id="KW-0119">Carbohydrate metabolism</keyword>
<dbReference type="Proteomes" id="UP000813385">
    <property type="component" value="Unassembled WGS sequence"/>
</dbReference>
<reference evidence="6" key="1">
    <citation type="journal article" date="2021" name="Nat. Commun.">
        <title>Genetic determinants of endophytism in the Arabidopsis root mycobiome.</title>
        <authorList>
            <person name="Mesny F."/>
            <person name="Miyauchi S."/>
            <person name="Thiergart T."/>
            <person name="Pickel B."/>
            <person name="Atanasova L."/>
            <person name="Karlsson M."/>
            <person name="Huettel B."/>
            <person name="Barry K.W."/>
            <person name="Haridas S."/>
            <person name="Chen C."/>
            <person name="Bauer D."/>
            <person name="Andreopoulos W."/>
            <person name="Pangilinan J."/>
            <person name="LaButti K."/>
            <person name="Riley R."/>
            <person name="Lipzen A."/>
            <person name="Clum A."/>
            <person name="Drula E."/>
            <person name="Henrissat B."/>
            <person name="Kohler A."/>
            <person name="Grigoriev I.V."/>
            <person name="Martin F.M."/>
            <person name="Hacquard S."/>
        </authorList>
    </citation>
    <scope>NUCLEOTIDE SEQUENCE</scope>
    <source>
        <strain evidence="6">MPI-CAGE-AT-0016</strain>
    </source>
</reference>
<dbReference type="EC" id="3.1.1.-" evidence="4"/>
<dbReference type="PANTHER" id="PTHR43037">
    <property type="entry name" value="UNNAMED PRODUCT-RELATED"/>
    <property type="match status" value="1"/>
</dbReference>
<dbReference type="Pfam" id="PF10503">
    <property type="entry name" value="Esterase_PHB"/>
    <property type="match status" value="1"/>
</dbReference>
<keyword evidence="4" id="KW-0964">Secreted</keyword>
<keyword evidence="7" id="KW-1185">Reference proteome</keyword>
<proteinExistence type="inferred from homology"/>
<keyword evidence="5" id="KW-0812">Transmembrane</keyword>
<keyword evidence="2" id="KW-0732">Signal</keyword>
<evidence type="ECO:0000256" key="4">
    <source>
        <dbReference type="RuleBase" id="RU367147"/>
    </source>
</evidence>
<gene>
    <name evidence="6" type="ORF">B0T11DRAFT_315069</name>
</gene>
<keyword evidence="4" id="KW-0624">Polysaccharide degradation</keyword>
<evidence type="ECO:0000256" key="1">
    <source>
        <dbReference type="ARBA" id="ARBA00022487"/>
    </source>
</evidence>
<comment type="function">
    <text evidence="4">Esterase involved in the hydrolysis of xylan, a major structural heterogeneous polysaccharide found in plant biomass representing the second most abundant polysaccharide in the biosphere, after cellulose.</text>
</comment>
<evidence type="ECO:0000313" key="6">
    <source>
        <dbReference type="EMBL" id="KAH7376878.1"/>
    </source>
</evidence>
<dbReference type="InterPro" id="IPR050955">
    <property type="entry name" value="Plant_Biomass_Hydrol_Est"/>
</dbReference>
<dbReference type="EMBL" id="JAGPXD010000001">
    <property type="protein sequence ID" value="KAH7376878.1"/>
    <property type="molecule type" value="Genomic_DNA"/>
</dbReference>
<dbReference type="GO" id="GO:0005576">
    <property type="term" value="C:extracellular region"/>
    <property type="evidence" value="ECO:0007669"/>
    <property type="project" value="UniProtKB-SubCell"/>
</dbReference>
<dbReference type="OrthoDB" id="2425929at2759"/>
<dbReference type="NCBIfam" id="TIGR01840">
    <property type="entry name" value="esterase_phb"/>
    <property type="match status" value="1"/>
</dbReference>
<dbReference type="InterPro" id="IPR029058">
    <property type="entry name" value="AB_hydrolase_fold"/>
</dbReference>
<dbReference type="SUPFAM" id="SSF53474">
    <property type="entry name" value="alpha/beta-Hydrolases"/>
    <property type="match status" value="2"/>
</dbReference>
<accession>A0A8K0XAC5</accession>
<comment type="caution">
    <text evidence="6">The sequence shown here is derived from an EMBL/GenBank/DDBJ whole genome shotgun (WGS) entry which is preliminary data.</text>
</comment>
<keyword evidence="5" id="KW-1133">Transmembrane helix</keyword>
<keyword evidence="3 4" id="KW-0378">Hydrolase</keyword>
<organism evidence="6 7">
    <name type="scientific">Plectosphaerella cucumerina</name>
    <dbReference type="NCBI Taxonomy" id="40658"/>
    <lineage>
        <taxon>Eukaryota</taxon>
        <taxon>Fungi</taxon>
        <taxon>Dikarya</taxon>
        <taxon>Ascomycota</taxon>
        <taxon>Pezizomycotina</taxon>
        <taxon>Sordariomycetes</taxon>
        <taxon>Hypocreomycetidae</taxon>
        <taxon>Glomerellales</taxon>
        <taxon>Plectosphaerellaceae</taxon>
        <taxon>Plectosphaerella</taxon>
    </lineage>
</organism>
<feature type="transmembrane region" description="Helical" evidence="5">
    <location>
        <begin position="6"/>
        <end position="22"/>
    </location>
</feature>
<dbReference type="PANTHER" id="PTHR43037:SF5">
    <property type="entry name" value="FERULOYL ESTERASE"/>
    <property type="match status" value="1"/>
</dbReference>
<dbReference type="GO" id="GO:0045493">
    <property type="term" value="P:xylan catabolic process"/>
    <property type="evidence" value="ECO:0007669"/>
    <property type="project" value="UniProtKB-UniRule"/>
</dbReference>
<comment type="subcellular location">
    <subcellularLocation>
        <location evidence="4">Secreted</location>
    </subcellularLocation>
</comment>
<dbReference type="GO" id="GO:0052689">
    <property type="term" value="F:carboxylic ester hydrolase activity"/>
    <property type="evidence" value="ECO:0007669"/>
    <property type="project" value="UniProtKB-KW"/>
</dbReference>
<dbReference type="AlphaFoldDB" id="A0A8K0XAC5"/>
<evidence type="ECO:0000256" key="2">
    <source>
        <dbReference type="ARBA" id="ARBA00022729"/>
    </source>
</evidence>
<feature type="transmembrane region" description="Helical" evidence="5">
    <location>
        <begin position="43"/>
        <end position="63"/>
    </location>
</feature>
<dbReference type="Gene3D" id="3.40.50.1820">
    <property type="entry name" value="alpha/beta hydrolase"/>
    <property type="match status" value="1"/>
</dbReference>
<evidence type="ECO:0000256" key="3">
    <source>
        <dbReference type="ARBA" id="ARBA00022801"/>
    </source>
</evidence>
<sequence length="389" mass="42627">MHAWCFEILASFGIGVCLSYHLKTRRERWNSPNQMPSRSNSDCSSVIMTLFAHLFLALCYLIIASTAEVVPRSTFSEVTDFGTNPTNTRMFLYVPSTLVPDPAIVVGIHGCSGSGEWYYENSEWASFAEAHGFIVIYPSTPYLEWSCWDVSSAKALNRGGGGNTDSIANMVTFTTSEYSADPARVFVTGISSGAMLTNVLVNAYPDLFAAGIAYAGVPAGCYYSAANVEAEWNVTCATGESITSGEHWADIARDMSPGYDGPRPRMQIYHGDEDEIISPQNYHETIKQYAALFGYSVSPVETILNSPEAPFTKYIFGPNLTGVVGDGITHSIEFSRPEDLEWFGLTLSRATPFPGESSKSVSAKTFDRIRPNLSALFDAILNTTRNQRL</sequence>
<evidence type="ECO:0000313" key="7">
    <source>
        <dbReference type="Proteomes" id="UP000813385"/>
    </source>
</evidence>
<dbReference type="InterPro" id="IPR010126">
    <property type="entry name" value="Esterase_phb"/>
</dbReference>
<comment type="similarity">
    <text evidence="4">Belongs to the carbohydrate esterase 1 (CE1) family.</text>
</comment>
<protein>
    <recommendedName>
        <fullName evidence="4">Carboxylic ester hydrolase</fullName>
        <ecNumber evidence="4">3.1.1.-</ecNumber>
    </recommendedName>
</protein>